<keyword evidence="1" id="KW-0732">Signal</keyword>
<dbReference type="GO" id="GO:0005576">
    <property type="term" value="C:extracellular region"/>
    <property type="evidence" value="ECO:0007669"/>
    <property type="project" value="TreeGrafter"/>
</dbReference>
<gene>
    <name evidence="2" type="ORF">QBC34DRAFT_438915</name>
</gene>
<dbReference type="EMBL" id="MU865941">
    <property type="protein sequence ID" value="KAK4448811.1"/>
    <property type="molecule type" value="Genomic_DNA"/>
</dbReference>
<proteinExistence type="predicted"/>
<organism evidence="2 3">
    <name type="scientific">Podospora aff. communis PSN243</name>
    <dbReference type="NCBI Taxonomy" id="3040156"/>
    <lineage>
        <taxon>Eukaryota</taxon>
        <taxon>Fungi</taxon>
        <taxon>Dikarya</taxon>
        <taxon>Ascomycota</taxon>
        <taxon>Pezizomycotina</taxon>
        <taxon>Sordariomycetes</taxon>
        <taxon>Sordariomycetidae</taxon>
        <taxon>Sordariales</taxon>
        <taxon>Podosporaceae</taxon>
        <taxon>Podospora</taxon>
    </lineage>
</organism>
<dbReference type="PANTHER" id="PTHR38787">
    <property type="entry name" value="REGULATORY P DOMAIN-CONTAINING PROTEIN"/>
    <property type="match status" value="1"/>
</dbReference>
<dbReference type="PANTHER" id="PTHR38787:SF1">
    <property type="entry name" value="REGULATORY P DOMAIN-CONTAINING PROTEIN"/>
    <property type="match status" value="1"/>
</dbReference>
<evidence type="ECO:0008006" key="4">
    <source>
        <dbReference type="Google" id="ProtNLM"/>
    </source>
</evidence>
<dbReference type="NCBIfam" id="TIGR04312">
    <property type="entry name" value="choice_anch_B"/>
    <property type="match status" value="1"/>
</dbReference>
<protein>
    <recommendedName>
        <fullName evidence="4">Regulatory P domain-containing protein</fullName>
    </recommendedName>
</protein>
<dbReference type="Proteomes" id="UP001321760">
    <property type="component" value="Unassembled WGS sequence"/>
</dbReference>
<reference evidence="2" key="1">
    <citation type="journal article" date="2023" name="Mol. Phylogenet. Evol.">
        <title>Genome-scale phylogeny and comparative genomics of the fungal order Sordariales.</title>
        <authorList>
            <person name="Hensen N."/>
            <person name="Bonometti L."/>
            <person name="Westerberg I."/>
            <person name="Brannstrom I.O."/>
            <person name="Guillou S."/>
            <person name="Cros-Aarteil S."/>
            <person name="Calhoun S."/>
            <person name="Haridas S."/>
            <person name="Kuo A."/>
            <person name="Mondo S."/>
            <person name="Pangilinan J."/>
            <person name="Riley R."/>
            <person name="LaButti K."/>
            <person name="Andreopoulos B."/>
            <person name="Lipzen A."/>
            <person name="Chen C."/>
            <person name="Yan M."/>
            <person name="Daum C."/>
            <person name="Ng V."/>
            <person name="Clum A."/>
            <person name="Steindorff A."/>
            <person name="Ohm R.A."/>
            <person name="Martin F."/>
            <person name="Silar P."/>
            <person name="Natvig D.O."/>
            <person name="Lalanne C."/>
            <person name="Gautier V."/>
            <person name="Ament-Velasquez S.L."/>
            <person name="Kruys A."/>
            <person name="Hutchinson M.I."/>
            <person name="Powell A.J."/>
            <person name="Barry K."/>
            <person name="Miller A.N."/>
            <person name="Grigoriev I.V."/>
            <person name="Debuchy R."/>
            <person name="Gladieux P."/>
            <person name="Hiltunen Thoren M."/>
            <person name="Johannesson H."/>
        </authorList>
    </citation>
    <scope>NUCLEOTIDE SEQUENCE</scope>
    <source>
        <strain evidence="2">PSN243</strain>
    </source>
</reference>
<feature type="chain" id="PRO_5043552635" description="Regulatory P domain-containing protein" evidence="1">
    <location>
        <begin position="18"/>
        <end position="442"/>
    </location>
</feature>
<dbReference type="InterPro" id="IPR027589">
    <property type="entry name" value="Choice_anch_B"/>
</dbReference>
<dbReference type="Pfam" id="PF08309">
    <property type="entry name" value="LVIVD"/>
    <property type="match status" value="1"/>
</dbReference>
<keyword evidence="3" id="KW-1185">Reference proteome</keyword>
<accession>A0AAV9GKD9</accession>
<evidence type="ECO:0000313" key="3">
    <source>
        <dbReference type="Proteomes" id="UP001321760"/>
    </source>
</evidence>
<feature type="signal peptide" evidence="1">
    <location>
        <begin position="1"/>
        <end position="17"/>
    </location>
</feature>
<dbReference type="InterPro" id="IPR013211">
    <property type="entry name" value="LVIVD"/>
</dbReference>
<evidence type="ECO:0000313" key="2">
    <source>
        <dbReference type="EMBL" id="KAK4448811.1"/>
    </source>
</evidence>
<dbReference type="AlphaFoldDB" id="A0AAV9GKD9"/>
<comment type="caution">
    <text evidence="2">The sequence shown here is derived from an EMBL/GenBank/DDBJ whole genome shotgun (WGS) entry which is preliminary data.</text>
</comment>
<name>A0AAV9GKD9_9PEZI</name>
<sequence>MKLTSVVLAALAGRATATSMEVLRQLKLESWSNLQEAGAYDVDRYQALRASTPCVNGKAGEYQCSKVDLVAFLRHQDMGSSTRKGNDVWGWTSSTGREFGAVGQTDGTAFVEILADGSLVYLGRLPTQTSSSNWRDMKVIGDFVYIGAEASNHGLQIFDLKKLLTIRPGSPKTFSISTDLTAHYRGFGNSHNIVAHEEKNMIYAVGTGSSAGCRGGLFMVNVSNPANPTKAGCLSAGGYVHDAQCVVYKGPDSRYTGREICFNYNEDTLDIVDVTSKTNPTTISSTPYNGATYTHQGWLADDEMRFLLLDDELDEQERKGPASNQRTTTYVVDITNLQRPLFTGTYQSPAKAIDHNQYVHKGLAYQANYGSGLRIVDVRSLKTDPTGRGMREVGFFDCHPADDSVGGRAEFVGTWSVYPYFASGHILLNSIERGIFVLKYTG</sequence>
<evidence type="ECO:0000256" key="1">
    <source>
        <dbReference type="SAM" id="SignalP"/>
    </source>
</evidence>
<reference evidence="2" key="2">
    <citation type="submission" date="2023-05" db="EMBL/GenBank/DDBJ databases">
        <authorList>
            <consortium name="Lawrence Berkeley National Laboratory"/>
            <person name="Steindorff A."/>
            <person name="Hensen N."/>
            <person name="Bonometti L."/>
            <person name="Westerberg I."/>
            <person name="Brannstrom I.O."/>
            <person name="Guillou S."/>
            <person name="Cros-Aarteil S."/>
            <person name="Calhoun S."/>
            <person name="Haridas S."/>
            <person name="Kuo A."/>
            <person name="Mondo S."/>
            <person name="Pangilinan J."/>
            <person name="Riley R."/>
            <person name="Labutti K."/>
            <person name="Andreopoulos B."/>
            <person name="Lipzen A."/>
            <person name="Chen C."/>
            <person name="Yanf M."/>
            <person name="Daum C."/>
            <person name="Ng V."/>
            <person name="Clum A."/>
            <person name="Ohm R."/>
            <person name="Martin F."/>
            <person name="Silar P."/>
            <person name="Natvig D."/>
            <person name="Lalanne C."/>
            <person name="Gautier V."/>
            <person name="Ament-Velasquez S.L."/>
            <person name="Kruys A."/>
            <person name="Hutchinson M.I."/>
            <person name="Powell A.J."/>
            <person name="Barry K."/>
            <person name="Miller A.N."/>
            <person name="Grigoriev I.V."/>
            <person name="Debuchy R."/>
            <person name="Gladieux P."/>
            <person name="Thoren M.H."/>
            <person name="Johannesson H."/>
        </authorList>
    </citation>
    <scope>NUCLEOTIDE SEQUENCE</scope>
    <source>
        <strain evidence="2">PSN243</strain>
    </source>
</reference>